<evidence type="ECO:0000256" key="5">
    <source>
        <dbReference type="ARBA" id="ARBA00012780"/>
    </source>
</evidence>
<evidence type="ECO:0000256" key="20">
    <source>
        <dbReference type="SAM" id="MobiDB-lite"/>
    </source>
</evidence>
<feature type="compositionally biased region" description="Gly residues" evidence="20">
    <location>
        <begin position="299"/>
        <end position="312"/>
    </location>
</feature>
<dbReference type="AlphaFoldDB" id="A0A4S2MMQ9"/>
<evidence type="ECO:0000256" key="8">
    <source>
        <dbReference type="ARBA" id="ARBA00022525"/>
    </source>
</evidence>
<dbReference type="SUPFAM" id="SSF51445">
    <property type="entry name" value="(Trans)glycosidases"/>
    <property type="match status" value="1"/>
</dbReference>
<keyword evidence="12" id="KW-0325">Glycoprotein</keyword>
<feature type="region of interest" description="Disordered" evidence="20">
    <location>
        <begin position="290"/>
        <end position="327"/>
    </location>
</feature>
<evidence type="ECO:0000256" key="15">
    <source>
        <dbReference type="ARBA" id="ARBA00023326"/>
    </source>
</evidence>
<comment type="subcellular location">
    <subcellularLocation>
        <location evidence="3">Cell membrane</location>
        <topology evidence="3">Single-pass type II membrane protein</topology>
    </subcellularLocation>
    <subcellularLocation>
        <location evidence="2">Secreted</location>
        <location evidence="2">Cell wall</location>
    </subcellularLocation>
</comment>
<dbReference type="Proteomes" id="UP000298138">
    <property type="component" value="Unassembled WGS sequence"/>
</dbReference>
<evidence type="ECO:0000256" key="9">
    <source>
        <dbReference type="ARBA" id="ARBA00022729"/>
    </source>
</evidence>
<sequence>MEYGYNGYGGGYDGYDAGGGGGGGGGRREQRYGDASERGYYAPGQARRGVGAGAGAGVGAGGGYGSREGHGQQQQQQQYYQYDDGQYYGQQQQYPGPLQQRQYEYPVPPAHGSHTHAPSPRSGVPLTAGAAVGVGVGAAAASSSTTSIPHPLGIPSPYSDDPYKRSSTTWDPVLIKAGFSGPDDLVSPDDDDTFETQRRRAGLTPGSSASIGASAGITAAAGVAAGAASPGGAEQNNLLASTVQAEKSQFLLDEQRRKKKVKWIIAILGLLVIAGIVAGTAAGVLLSKNNSEKASSGSSSGGKGGANGGGGIELSAKEDTKVNGDLNRNSPEIKALMGNKELKKVFHGIDYTPMGTIYPECLDNPPSQNNVTRDLAIISQLTSRIRLYGNDCNQTSLIFHAIDALSIDLTVWIGVWLDSNVTTNTRQLSQLYTTLSDTTHHSKIEGIAVGNEVLFAEYMTQSELLSFISGVKSNLTTLGLDFPVGTSDLGSNWDATMAAGVDVLMANVHPFFAGVEVEKAAEWTWDFFVENDVAYTKGLKNKPRVMISEVGWPSGGGKTGGSVAGVEELNRFMEDFVCKENKRGTEYFWFSAFDEPWKVRYNEPELGKEWEDKWGLMDVNRNLKKGLVIPDCFP</sequence>
<evidence type="ECO:0000256" key="13">
    <source>
        <dbReference type="ARBA" id="ARBA00023277"/>
    </source>
</evidence>
<organism evidence="22 23">
    <name type="scientific">Ascodesmis nigricans</name>
    <dbReference type="NCBI Taxonomy" id="341454"/>
    <lineage>
        <taxon>Eukaryota</taxon>
        <taxon>Fungi</taxon>
        <taxon>Dikarya</taxon>
        <taxon>Ascomycota</taxon>
        <taxon>Pezizomycotina</taxon>
        <taxon>Pezizomycetes</taxon>
        <taxon>Pezizales</taxon>
        <taxon>Ascodesmidaceae</taxon>
        <taxon>Ascodesmis</taxon>
    </lineage>
</organism>
<feature type="compositionally biased region" description="Gly residues" evidence="20">
    <location>
        <begin position="1"/>
        <end position="25"/>
    </location>
</feature>
<dbReference type="InterPro" id="IPR050732">
    <property type="entry name" value="Beta-glucan_modifiers"/>
</dbReference>
<dbReference type="OrthoDB" id="68336at2759"/>
<keyword evidence="13" id="KW-0119">Carbohydrate metabolism</keyword>
<keyword evidence="21" id="KW-0812">Transmembrane</keyword>
<keyword evidence="6" id="KW-1003">Cell membrane</keyword>
<keyword evidence="8" id="KW-0964">Secreted</keyword>
<reference evidence="22 23" key="1">
    <citation type="submission" date="2019-04" db="EMBL/GenBank/DDBJ databases">
        <title>Comparative genomics and transcriptomics to analyze fruiting body development in filamentous ascomycetes.</title>
        <authorList>
            <consortium name="DOE Joint Genome Institute"/>
            <person name="Lutkenhaus R."/>
            <person name="Traeger S."/>
            <person name="Breuer J."/>
            <person name="Kuo A."/>
            <person name="Lipzen A."/>
            <person name="Pangilinan J."/>
            <person name="Dilworth D."/>
            <person name="Sandor L."/>
            <person name="Poggeler S."/>
            <person name="Barry K."/>
            <person name="Grigoriev I.V."/>
            <person name="Nowrousian M."/>
        </authorList>
    </citation>
    <scope>NUCLEOTIDE SEQUENCE [LARGE SCALE GENOMIC DNA]</scope>
    <source>
        <strain evidence="22 23">CBS 389.68</strain>
    </source>
</reference>
<feature type="region of interest" description="Disordered" evidence="20">
    <location>
        <begin position="1"/>
        <end position="78"/>
    </location>
</feature>
<evidence type="ECO:0000256" key="1">
    <source>
        <dbReference type="ARBA" id="ARBA00000382"/>
    </source>
</evidence>
<feature type="region of interest" description="Disordered" evidence="20">
    <location>
        <begin position="102"/>
        <end position="126"/>
    </location>
</feature>
<dbReference type="EC" id="3.2.1.39" evidence="5"/>
<dbReference type="GO" id="GO:0009277">
    <property type="term" value="C:fungal-type cell wall"/>
    <property type="evidence" value="ECO:0007669"/>
    <property type="project" value="TreeGrafter"/>
</dbReference>
<feature type="region of interest" description="Disordered" evidence="20">
    <location>
        <begin position="142"/>
        <end position="165"/>
    </location>
</feature>
<evidence type="ECO:0000313" key="22">
    <source>
        <dbReference type="EMBL" id="TGZ78313.1"/>
    </source>
</evidence>
<keyword evidence="14" id="KW-0961">Cell wall biogenesis/degradation</keyword>
<dbReference type="InParanoid" id="A0A4S2MMQ9"/>
<evidence type="ECO:0000256" key="16">
    <source>
        <dbReference type="ARBA" id="ARBA00037649"/>
    </source>
</evidence>
<keyword evidence="9" id="KW-0732">Signal</keyword>
<evidence type="ECO:0000256" key="18">
    <source>
        <dbReference type="ARBA" id="ARBA00043078"/>
    </source>
</evidence>
<dbReference type="STRING" id="341454.A0A4S2MMQ9"/>
<feature type="transmembrane region" description="Helical" evidence="21">
    <location>
        <begin position="263"/>
        <end position="286"/>
    </location>
</feature>
<comment type="function">
    <text evidence="16">Glucanases play a role in cell expansion during growth, in cell-cell fusion during mating, and in spore release during sporulation. This enzyme may be involved in beta-glucan degradation. Active on laminarin and lichenan.</text>
</comment>
<dbReference type="InterPro" id="IPR000490">
    <property type="entry name" value="Glyco_hydro_17"/>
</dbReference>
<comment type="similarity">
    <text evidence="4 19">Belongs to the glycosyl hydrolase 17 family.</text>
</comment>
<accession>A0A4S2MMQ9</accession>
<keyword evidence="11 21" id="KW-0472">Membrane</keyword>
<dbReference type="GO" id="GO:0005886">
    <property type="term" value="C:plasma membrane"/>
    <property type="evidence" value="ECO:0007669"/>
    <property type="project" value="UniProtKB-SubCell"/>
</dbReference>
<evidence type="ECO:0000256" key="7">
    <source>
        <dbReference type="ARBA" id="ARBA00022512"/>
    </source>
</evidence>
<keyword evidence="21" id="KW-1133">Transmembrane helix</keyword>
<keyword evidence="23" id="KW-1185">Reference proteome</keyword>
<feature type="compositionally biased region" description="Gly residues" evidence="20">
    <location>
        <begin position="50"/>
        <end position="66"/>
    </location>
</feature>
<dbReference type="GO" id="GO:0042973">
    <property type="term" value="F:glucan endo-1,3-beta-D-glucosidase activity"/>
    <property type="evidence" value="ECO:0007669"/>
    <property type="project" value="UniProtKB-EC"/>
</dbReference>
<evidence type="ECO:0000256" key="11">
    <source>
        <dbReference type="ARBA" id="ARBA00023136"/>
    </source>
</evidence>
<protein>
    <recommendedName>
        <fullName evidence="5">glucan endo-1,3-beta-D-glucosidase</fullName>
        <ecNumber evidence="5">3.2.1.39</ecNumber>
    </recommendedName>
    <alternativeName>
        <fullName evidence="18">Endo-1,3-beta-glucanase btgC</fullName>
    </alternativeName>
    <alternativeName>
        <fullName evidence="17">Laminarinase btgC</fullName>
    </alternativeName>
</protein>
<dbReference type="GO" id="GO:0000272">
    <property type="term" value="P:polysaccharide catabolic process"/>
    <property type="evidence" value="ECO:0007669"/>
    <property type="project" value="UniProtKB-KW"/>
</dbReference>
<evidence type="ECO:0000256" key="14">
    <source>
        <dbReference type="ARBA" id="ARBA00023316"/>
    </source>
</evidence>
<name>A0A4S2MMQ9_9PEZI</name>
<evidence type="ECO:0000256" key="17">
    <source>
        <dbReference type="ARBA" id="ARBA00042373"/>
    </source>
</evidence>
<evidence type="ECO:0000256" key="10">
    <source>
        <dbReference type="ARBA" id="ARBA00022801"/>
    </source>
</evidence>
<evidence type="ECO:0000256" key="6">
    <source>
        <dbReference type="ARBA" id="ARBA00022475"/>
    </source>
</evidence>
<keyword evidence="7" id="KW-0134">Cell wall</keyword>
<dbReference type="GO" id="GO:0009986">
    <property type="term" value="C:cell surface"/>
    <property type="evidence" value="ECO:0007669"/>
    <property type="project" value="TreeGrafter"/>
</dbReference>
<dbReference type="GO" id="GO:0071555">
    <property type="term" value="P:cell wall organization"/>
    <property type="evidence" value="ECO:0007669"/>
    <property type="project" value="UniProtKB-KW"/>
</dbReference>
<evidence type="ECO:0000256" key="21">
    <source>
        <dbReference type="SAM" id="Phobius"/>
    </source>
</evidence>
<keyword evidence="10 22" id="KW-0378">Hydrolase</keyword>
<feature type="compositionally biased region" description="Basic and acidic residues" evidence="20">
    <location>
        <begin position="26"/>
        <end position="37"/>
    </location>
</feature>
<evidence type="ECO:0000256" key="19">
    <source>
        <dbReference type="RuleBase" id="RU004335"/>
    </source>
</evidence>
<evidence type="ECO:0000256" key="3">
    <source>
        <dbReference type="ARBA" id="ARBA00004401"/>
    </source>
</evidence>
<evidence type="ECO:0000313" key="23">
    <source>
        <dbReference type="Proteomes" id="UP000298138"/>
    </source>
</evidence>
<dbReference type="PANTHER" id="PTHR16631">
    <property type="entry name" value="GLUCAN 1,3-BETA-GLUCOSIDASE"/>
    <property type="match status" value="1"/>
</dbReference>
<dbReference type="Pfam" id="PF00332">
    <property type="entry name" value="Glyco_hydro_17"/>
    <property type="match status" value="1"/>
</dbReference>
<keyword evidence="15" id="KW-0624">Polysaccharide degradation</keyword>
<dbReference type="InterPro" id="IPR017853">
    <property type="entry name" value="GH"/>
</dbReference>
<proteinExistence type="inferred from homology"/>
<evidence type="ECO:0000256" key="4">
    <source>
        <dbReference type="ARBA" id="ARBA00008773"/>
    </source>
</evidence>
<evidence type="ECO:0000256" key="12">
    <source>
        <dbReference type="ARBA" id="ARBA00023180"/>
    </source>
</evidence>
<dbReference type="GO" id="GO:0005576">
    <property type="term" value="C:extracellular region"/>
    <property type="evidence" value="ECO:0007669"/>
    <property type="project" value="TreeGrafter"/>
</dbReference>
<comment type="catalytic activity">
    <reaction evidence="1">
        <text>Hydrolysis of (1-&gt;3)-beta-D-glucosidic linkages in (1-&gt;3)-beta-D-glucans.</text>
        <dbReference type="EC" id="3.2.1.39"/>
    </reaction>
</comment>
<gene>
    <name evidence="22" type="ORF">EX30DRAFT_310188</name>
</gene>
<dbReference type="Gene3D" id="3.20.20.80">
    <property type="entry name" value="Glycosidases"/>
    <property type="match status" value="2"/>
</dbReference>
<dbReference type="EMBL" id="ML220143">
    <property type="protein sequence ID" value="TGZ78313.1"/>
    <property type="molecule type" value="Genomic_DNA"/>
</dbReference>
<dbReference type="PANTHER" id="PTHR16631:SF17">
    <property type="entry name" value="GLUCAN ENDO-1,3-BETA-GLUCOSIDASE BTGC"/>
    <property type="match status" value="1"/>
</dbReference>
<evidence type="ECO:0000256" key="2">
    <source>
        <dbReference type="ARBA" id="ARBA00004191"/>
    </source>
</evidence>